<dbReference type="AlphaFoldDB" id="A0A845FCY9"/>
<dbReference type="Pfam" id="PF00583">
    <property type="entry name" value="Acetyltransf_1"/>
    <property type="match status" value="1"/>
</dbReference>
<dbReference type="InterPro" id="IPR016181">
    <property type="entry name" value="Acyl_CoA_acyltransferase"/>
</dbReference>
<dbReference type="RefSeq" id="WP_160914770.1">
    <property type="nucleotide sequence ID" value="NZ_WMFA01000004.1"/>
</dbReference>
<dbReference type="PROSITE" id="PS51186">
    <property type="entry name" value="GNAT"/>
    <property type="match status" value="1"/>
</dbReference>
<reference evidence="2 3" key="1">
    <citation type="submission" date="2019-11" db="EMBL/GenBank/DDBJ databases">
        <title>Genome sequences of 17 halophilic strains isolated from different environments.</title>
        <authorList>
            <person name="Furrow R.E."/>
        </authorList>
    </citation>
    <scope>NUCLEOTIDE SEQUENCE [LARGE SCALE GENOMIC DNA]</scope>
    <source>
        <strain evidence="2 3">SL-4</strain>
    </source>
</reference>
<evidence type="ECO:0000313" key="2">
    <source>
        <dbReference type="EMBL" id="MYL71810.1"/>
    </source>
</evidence>
<dbReference type="InterPro" id="IPR051556">
    <property type="entry name" value="N-term/lysine_N-AcTrnsfr"/>
</dbReference>
<feature type="domain" description="N-acetyltransferase" evidence="1">
    <location>
        <begin position="3"/>
        <end position="162"/>
    </location>
</feature>
<accession>A0A845FCY9</accession>
<dbReference type="PANTHER" id="PTHR42919:SF35">
    <property type="entry name" value="N-ACETYLTRANSFERASE DOMAIN-CONTAINING PROTEIN"/>
    <property type="match status" value="1"/>
</dbReference>
<sequence>MDISIRNAELNDYESLLPLFRQVHEFHVQARPDLYKKNSTPVQQAFYESQVKDNKQHLFVAVTGKEIIGVIVTQEEEIPENSFVRARKVLSINSLSVAEAYRNKGVGRKLAAYVFDFGKSLNVESVELGVSESNPSAIEFYRSLGMTTKSRKMEMVFNERDT</sequence>
<name>A0A845FCY9_9BACI</name>
<dbReference type="GeneID" id="78007953"/>
<dbReference type="CDD" id="cd04301">
    <property type="entry name" value="NAT_SF"/>
    <property type="match status" value="1"/>
</dbReference>
<dbReference type="EMBL" id="WMFA01000004">
    <property type="protein sequence ID" value="MYL71810.1"/>
    <property type="molecule type" value="Genomic_DNA"/>
</dbReference>
<keyword evidence="2" id="KW-0808">Transferase</keyword>
<dbReference type="Proteomes" id="UP000450457">
    <property type="component" value="Unassembled WGS sequence"/>
</dbReference>
<dbReference type="InterPro" id="IPR000182">
    <property type="entry name" value="GNAT_dom"/>
</dbReference>
<dbReference type="OrthoDB" id="9805924at2"/>
<organism evidence="2 3">
    <name type="scientific">Halobacillus litoralis</name>
    <dbReference type="NCBI Taxonomy" id="45668"/>
    <lineage>
        <taxon>Bacteria</taxon>
        <taxon>Bacillati</taxon>
        <taxon>Bacillota</taxon>
        <taxon>Bacilli</taxon>
        <taxon>Bacillales</taxon>
        <taxon>Bacillaceae</taxon>
        <taxon>Halobacillus</taxon>
    </lineage>
</organism>
<gene>
    <name evidence="2" type="ORF">GLW00_13165</name>
</gene>
<dbReference type="GO" id="GO:0016747">
    <property type="term" value="F:acyltransferase activity, transferring groups other than amino-acyl groups"/>
    <property type="evidence" value="ECO:0007669"/>
    <property type="project" value="InterPro"/>
</dbReference>
<comment type="caution">
    <text evidence="2">The sequence shown here is derived from an EMBL/GenBank/DDBJ whole genome shotgun (WGS) entry which is preliminary data.</text>
</comment>
<protein>
    <submittedName>
        <fullName evidence="2">GNAT family N-acetyltransferase</fullName>
    </submittedName>
</protein>
<evidence type="ECO:0000259" key="1">
    <source>
        <dbReference type="PROSITE" id="PS51186"/>
    </source>
</evidence>
<proteinExistence type="predicted"/>
<dbReference type="Gene3D" id="3.40.630.30">
    <property type="match status" value="1"/>
</dbReference>
<dbReference type="PANTHER" id="PTHR42919">
    <property type="entry name" value="N-ALPHA-ACETYLTRANSFERASE"/>
    <property type="match status" value="1"/>
</dbReference>
<dbReference type="SUPFAM" id="SSF55729">
    <property type="entry name" value="Acyl-CoA N-acyltransferases (Nat)"/>
    <property type="match status" value="1"/>
</dbReference>
<evidence type="ECO:0000313" key="3">
    <source>
        <dbReference type="Proteomes" id="UP000450457"/>
    </source>
</evidence>